<dbReference type="GO" id="GO:0009003">
    <property type="term" value="F:signal peptidase activity"/>
    <property type="evidence" value="ECO:0007669"/>
    <property type="project" value="UniProtKB-EC"/>
</dbReference>
<evidence type="ECO:0000256" key="8">
    <source>
        <dbReference type="RuleBase" id="RU003993"/>
    </source>
</evidence>
<dbReference type="Pfam" id="PF10502">
    <property type="entry name" value="Peptidase_S26"/>
    <property type="match status" value="1"/>
</dbReference>
<comment type="subcellular location">
    <subcellularLocation>
        <location evidence="9">Membrane</location>
        <topology evidence="9">Multi-pass membrane protein</topology>
    </subcellularLocation>
</comment>
<dbReference type="EMBL" id="PRDL01000001">
    <property type="protein sequence ID" value="MBE8718021.1"/>
    <property type="molecule type" value="Genomic_DNA"/>
</dbReference>
<dbReference type="Proteomes" id="UP000652567">
    <property type="component" value="Unassembled WGS sequence"/>
</dbReference>
<comment type="caution">
    <text evidence="11">The sequence shown here is derived from an EMBL/GenBank/DDBJ whole genome shotgun (WGS) entry which is preliminary data.</text>
</comment>
<dbReference type="EC" id="3.4.21.89" evidence="3 8"/>
<evidence type="ECO:0000256" key="4">
    <source>
        <dbReference type="ARBA" id="ARBA00019232"/>
    </source>
</evidence>
<evidence type="ECO:0000313" key="11">
    <source>
        <dbReference type="EMBL" id="MBE8718021.1"/>
    </source>
</evidence>
<comment type="similarity">
    <text evidence="2 9">Belongs to the peptidase S26 family.</text>
</comment>
<dbReference type="CDD" id="cd06530">
    <property type="entry name" value="S26_SPase_I"/>
    <property type="match status" value="1"/>
</dbReference>
<dbReference type="RefSeq" id="WP_193910251.1">
    <property type="nucleotide sequence ID" value="NZ_PRDL01000001.1"/>
</dbReference>
<dbReference type="PANTHER" id="PTHR43390:SF1">
    <property type="entry name" value="CHLOROPLAST PROCESSING PEPTIDASE"/>
    <property type="match status" value="1"/>
</dbReference>
<protein>
    <recommendedName>
        <fullName evidence="4 8">Signal peptidase I</fullName>
        <ecNumber evidence="3 8">3.4.21.89</ecNumber>
    </recommendedName>
</protein>
<accession>A0A928V3C5</accession>
<dbReference type="InterPro" id="IPR000223">
    <property type="entry name" value="Pept_S26A_signal_pept_1"/>
</dbReference>
<dbReference type="PROSITE" id="PS00761">
    <property type="entry name" value="SPASE_I_3"/>
    <property type="match status" value="1"/>
</dbReference>
<dbReference type="GO" id="GO:0004252">
    <property type="term" value="F:serine-type endopeptidase activity"/>
    <property type="evidence" value="ECO:0007669"/>
    <property type="project" value="InterPro"/>
</dbReference>
<evidence type="ECO:0000256" key="3">
    <source>
        <dbReference type="ARBA" id="ARBA00013208"/>
    </source>
</evidence>
<feature type="active site" evidence="7">
    <location>
        <position position="114"/>
    </location>
</feature>
<dbReference type="GO" id="GO:0016020">
    <property type="term" value="C:membrane"/>
    <property type="evidence" value="ECO:0007669"/>
    <property type="project" value="UniProtKB-SubCell"/>
</dbReference>
<evidence type="ECO:0000256" key="7">
    <source>
        <dbReference type="PIRSR" id="PIRSR600223-1"/>
    </source>
</evidence>
<evidence type="ECO:0000256" key="6">
    <source>
        <dbReference type="ARBA" id="ARBA00022801"/>
    </source>
</evidence>
<dbReference type="AlphaFoldDB" id="A0A928V3C5"/>
<dbReference type="PROSITE" id="PS00760">
    <property type="entry name" value="SPASE_I_2"/>
    <property type="match status" value="1"/>
</dbReference>
<dbReference type="SUPFAM" id="SSF51306">
    <property type="entry name" value="LexA/Signal peptidase"/>
    <property type="match status" value="1"/>
</dbReference>
<dbReference type="PRINTS" id="PR00727">
    <property type="entry name" value="LEADERPTASE"/>
</dbReference>
<evidence type="ECO:0000259" key="10">
    <source>
        <dbReference type="Pfam" id="PF10502"/>
    </source>
</evidence>
<dbReference type="InterPro" id="IPR019757">
    <property type="entry name" value="Pept_S26A_signal_pept_1_Lys-AS"/>
</dbReference>
<sequence>MNINLPLILTLAVFITGLIWLFDALVWARPRKARVEAVDQQFADFLAQPVPAETADTASKTQYENRKKSYENAHNSAAWQPGFVEFSRSFFPVLLLVFVLRSFIAEPFQIPSGSMEPTLDIGDFILVNKFTYGIRLPVLNKKIISVNDPQRGDVMVFFPPHMPETYFIKRVIGLPGDEIEYRNHELFINGEKVVESGSELLPAGSPYFRRVQETIGDKTFTTNKNLIPGQLSGEPRRGFAGKWKVPAGYYFMMGDNRDHSSDSREWLFVSEDAIVGKAFAIWMHWDSLFSIPSFDRVGKIE</sequence>
<dbReference type="InterPro" id="IPR019756">
    <property type="entry name" value="Pept_S26A_signal_pept_1_Ser-AS"/>
</dbReference>
<keyword evidence="5 8" id="KW-0645">Protease</keyword>
<evidence type="ECO:0000256" key="2">
    <source>
        <dbReference type="ARBA" id="ARBA00009370"/>
    </source>
</evidence>
<gene>
    <name evidence="11" type="primary">lepB</name>
    <name evidence="11" type="ORF">C4F51_12575</name>
</gene>
<dbReference type="InterPro" id="IPR019758">
    <property type="entry name" value="Pept_S26A_signal_pept_1_CS"/>
</dbReference>
<dbReference type="PANTHER" id="PTHR43390">
    <property type="entry name" value="SIGNAL PEPTIDASE I"/>
    <property type="match status" value="1"/>
</dbReference>
<name>A0A928V3C5_9GAMM</name>
<evidence type="ECO:0000256" key="5">
    <source>
        <dbReference type="ARBA" id="ARBA00022670"/>
    </source>
</evidence>
<organism evidence="11 12">
    <name type="scientific">Cellvibrio polysaccharolyticus</name>
    <dbReference type="NCBI Taxonomy" id="2082724"/>
    <lineage>
        <taxon>Bacteria</taxon>
        <taxon>Pseudomonadati</taxon>
        <taxon>Pseudomonadota</taxon>
        <taxon>Gammaproteobacteria</taxon>
        <taxon>Cellvibrionales</taxon>
        <taxon>Cellvibrionaceae</taxon>
        <taxon>Cellvibrio</taxon>
    </lineage>
</organism>
<evidence type="ECO:0000256" key="9">
    <source>
        <dbReference type="RuleBase" id="RU362042"/>
    </source>
</evidence>
<evidence type="ECO:0000313" key="12">
    <source>
        <dbReference type="Proteomes" id="UP000652567"/>
    </source>
</evidence>
<comment type="catalytic activity">
    <reaction evidence="1 8">
        <text>Cleavage of hydrophobic, N-terminal signal or leader sequences from secreted and periplasmic proteins.</text>
        <dbReference type="EC" id="3.4.21.89"/>
    </reaction>
</comment>
<dbReference type="InterPro" id="IPR036286">
    <property type="entry name" value="LexA/Signal_pep-like_sf"/>
</dbReference>
<dbReference type="Gene3D" id="2.10.109.10">
    <property type="entry name" value="Umud Fragment, subunit A"/>
    <property type="match status" value="1"/>
</dbReference>
<dbReference type="InterPro" id="IPR019533">
    <property type="entry name" value="Peptidase_S26"/>
</dbReference>
<feature type="active site" evidence="7">
    <location>
        <position position="169"/>
    </location>
</feature>
<feature type="domain" description="Peptidase S26" evidence="10">
    <location>
        <begin position="85"/>
        <end position="282"/>
    </location>
</feature>
<dbReference type="PROSITE" id="PS00501">
    <property type="entry name" value="SPASE_I_1"/>
    <property type="match status" value="1"/>
</dbReference>
<reference evidence="11" key="1">
    <citation type="submission" date="2018-07" db="EMBL/GenBank/DDBJ databases">
        <title>Genome assembly of strain Ka43.</title>
        <authorList>
            <person name="Kukolya J."/>
            <person name="Nagy I."/>
            <person name="Horvath B."/>
            <person name="Toth A."/>
        </authorList>
    </citation>
    <scope>NUCLEOTIDE SEQUENCE</scope>
    <source>
        <strain evidence="11">KB43</strain>
    </source>
</reference>
<dbReference type="NCBIfam" id="TIGR02227">
    <property type="entry name" value="sigpep_I_bact"/>
    <property type="match status" value="1"/>
</dbReference>
<keyword evidence="12" id="KW-1185">Reference proteome</keyword>
<proteinExistence type="inferred from homology"/>
<evidence type="ECO:0000256" key="1">
    <source>
        <dbReference type="ARBA" id="ARBA00000677"/>
    </source>
</evidence>
<dbReference type="GO" id="GO:0006465">
    <property type="term" value="P:signal peptide processing"/>
    <property type="evidence" value="ECO:0007669"/>
    <property type="project" value="InterPro"/>
</dbReference>
<keyword evidence="6 8" id="KW-0378">Hydrolase</keyword>